<accession>A0AAD6R9C0</accession>
<dbReference type="AlphaFoldDB" id="A0AAD6R9C0"/>
<evidence type="ECO:0000313" key="3">
    <source>
        <dbReference type="Proteomes" id="UP001164929"/>
    </source>
</evidence>
<feature type="region of interest" description="Disordered" evidence="1">
    <location>
        <begin position="17"/>
        <end position="47"/>
    </location>
</feature>
<dbReference type="PANTHER" id="PTHR36762:SF2">
    <property type="entry name" value="LIGHT-REGULATED PROTEIN 1, CHLOROPLASTIC"/>
    <property type="match status" value="1"/>
</dbReference>
<evidence type="ECO:0000256" key="1">
    <source>
        <dbReference type="SAM" id="MobiDB-lite"/>
    </source>
</evidence>
<name>A0AAD6R9C0_9ROSI</name>
<organism evidence="2 3">
    <name type="scientific">Populus alba x Populus x berolinensis</name>
    <dbReference type="NCBI Taxonomy" id="444605"/>
    <lineage>
        <taxon>Eukaryota</taxon>
        <taxon>Viridiplantae</taxon>
        <taxon>Streptophyta</taxon>
        <taxon>Embryophyta</taxon>
        <taxon>Tracheophyta</taxon>
        <taxon>Spermatophyta</taxon>
        <taxon>Magnoliopsida</taxon>
        <taxon>eudicotyledons</taxon>
        <taxon>Gunneridae</taxon>
        <taxon>Pentapetalae</taxon>
        <taxon>rosids</taxon>
        <taxon>fabids</taxon>
        <taxon>Malpighiales</taxon>
        <taxon>Salicaceae</taxon>
        <taxon>Saliceae</taxon>
        <taxon>Populus</taxon>
    </lineage>
</organism>
<dbReference type="Proteomes" id="UP001164929">
    <property type="component" value="Chromosome 3"/>
</dbReference>
<dbReference type="Pfam" id="PF07207">
    <property type="entry name" value="Lir1"/>
    <property type="match status" value="1"/>
</dbReference>
<evidence type="ECO:0000313" key="2">
    <source>
        <dbReference type="EMBL" id="KAJ7004548.1"/>
    </source>
</evidence>
<dbReference type="InterPro" id="IPR009856">
    <property type="entry name" value="Lir1"/>
</dbReference>
<protein>
    <submittedName>
        <fullName evidence="2">Uncharacterized protein</fullName>
    </submittedName>
</protein>
<feature type="compositionally biased region" description="Basic residues" evidence="1">
    <location>
        <begin position="32"/>
        <end position="41"/>
    </location>
</feature>
<sequence>MQAAIFLAPPLVPPVTPNKSLASPQRAVSRLRTPKCPRSKQVHQWQTTPQQLITAPFPRIVFPAEACETIGGEACDVEMYPEVKLKPEARNTPRSTSEQID</sequence>
<proteinExistence type="predicted"/>
<comment type="caution">
    <text evidence="2">The sequence shown here is derived from an EMBL/GenBank/DDBJ whole genome shotgun (WGS) entry which is preliminary data.</text>
</comment>
<dbReference type="GO" id="GO:0009507">
    <property type="term" value="C:chloroplast"/>
    <property type="evidence" value="ECO:0007669"/>
    <property type="project" value="InterPro"/>
</dbReference>
<gene>
    <name evidence="2" type="ORF">NC653_009405</name>
</gene>
<keyword evidence="3" id="KW-1185">Reference proteome</keyword>
<dbReference type="PANTHER" id="PTHR36762">
    <property type="entry name" value="LIGHT-REGULATED PROTEIN 1, CHLOROPLASTIC"/>
    <property type="match status" value="1"/>
</dbReference>
<reference evidence="2" key="1">
    <citation type="journal article" date="2023" name="Mol. Ecol. Resour.">
        <title>Chromosome-level genome assembly of a triploid poplar Populus alba 'Berolinensis'.</title>
        <authorList>
            <person name="Chen S."/>
            <person name="Yu Y."/>
            <person name="Wang X."/>
            <person name="Wang S."/>
            <person name="Zhang T."/>
            <person name="Zhou Y."/>
            <person name="He R."/>
            <person name="Meng N."/>
            <person name="Wang Y."/>
            <person name="Liu W."/>
            <person name="Liu Z."/>
            <person name="Liu J."/>
            <person name="Guo Q."/>
            <person name="Huang H."/>
            <person name="Sederoff R.R."/>
            <person name="Wang G."/>
            <person name="Qu G."/>
            <person name="Chen S."/>
        </authorList>
    </citation>
    <scope>NUCLEOTIDE SEQUENCE</scope>
    <source>
        <strain evidence="2">SC-2020</strain>
    </source>
</reference>
<dbReference type="EMBL" id="JAQIZT010000003">
    <property type="protein sequence ID" value="KAJ7004548.1"/>
    <property type="molecule type" value="Genomic_DNA"/>
</dbReference>